<accession>A0A1I2W071</accession>
<evidence type="ECO:0000256" key="2">
    <source>
        <dbReference type="ARBA" id="ARBA00022603"/>
    </source>
</evidence>
<evidence type="ECO:0000256" key="1">
    <source>
        <dbReference type="ARBA" id="ARBA00022552"/>
    </source>
</evidence>
<gene>
    <name evidence="7" type="ORF">SAMN05216175_12127</name>
</gene>
<dbReference type="OrthoDB" id="9805492at2"/>
<evidence type="ECO:0000256" key="5">
    <source>
        <dbReference type="SAM" id="Phobius"/>
    </source>
</evidence>
<keyword evidence="5" id="KW-0812">Transmembrane</keyword>
<keyword evidence="5" id="KW-0472">Membrane</keyword>
<dbReference type="AlphaFoldDB" id="A0A1I2W071"/>
<dbReference type="GO" id="GO:0008168">
    <property type="term" value="F:methyltransferase activity"/>
    <property type="evidence" value="ECO:0007669"/>
    <property type="project" value="UniProtKB-KW"/>
</dbReference>
<keyword evidence="1" id="KW-0698">rRNA processing</keyword>
<reference evidence="8" key="1">
    <citation type="submission" date="2016-10" db="EMBL/GenBank/DDBJ databases">
        <authorList>
            <person name="Varghese N."/>
            <person name="Submissions S."/>
        </authorList>
    </citation>
    <scope>NUCLEOTIDE SEQUENCE [LARGE SCALE GENOMIC DNA]</scope>
    <source>
        <strain evidence="8">CGMCC 1.10971</strain>
    </source>
</reference>
<evidence type="ECO:0000256" key="4">
    <source>
        <dbReference type="ARBA" id="ARBA00022691"/>
    </source>
</evidence>
<evidence type="ECO:0000259" key="6">
    <source>
        <dbReference type="Pfam" id="PF10672"/>
    </source>
</evidence>
<dbReference type="SUPFAM" id="SSF53335">
    <property type="entry name" value="S-adenosyl-L-methionine-dependent methyltransferases"/>
    <property type="match status" value="1"/>
</dbReference>
<keyword evidence="8" id="KW-1185">Reference proteome</keyword>
<evidence type="ECO:0000313" key="8">
    <source>
        <dbReference type="Proteomes" id="UP000198623"/>
    </source>
</evidence>
<evidence type="ECO:0000256" key="3">
    <source>
        <dbReference type="ARBA" id="ARBA00022679"/>
    </source>
</evidence>
<dbReference type="Proteomes" id="UP000198623">
    <property type="component" value="Unassembled WGS sequence"/>
</dbReference>
<feature type="transmembrane region" description="Helical" evidence="5">
    <location>
        <begin position="139"/>
        <end position="158"/>
    </location>
</feature>
<dbReference type="CDD" id="cd02440">
    <property type="entry name" value="AdoMet_MTases"/>
    <property type="match status" value="1"/>
</dbReference>
<dbReference type="PANTHER" id="PTHR43042">
    <property type="entry name" value="SAM-DEPENDENT METHYLTRANSFERASE"/>
    <property type="match status" value="1"/>
</dbReference>
<sequence length="301" mass="34231">MTDIYRWVQDQLKTADNQCRRLLHGRGGFFPGYESVVIDWFSPVVIIRLYADVGETTLTELKTFFANDPRVSGLLIQHRGRGRETRHEVVFGEVPELLIADESSLKYEIRPIQFQNSGLFLDMRHGRDWVRLHSQDKKVLNLFSFTCAFSVAAIAGGAQQVVNVDMSKRGLSIGRANHQLNGHDLSKVSFMPYDMLKSWGRIRRPGPYDIIIIDPPSFQPGSFVAENDYRKVLRRLPELALPGAQVLACHNDPAHNQTFVRDLMAQECPQFSFVELLPTQEDFPDLDSEGGVKAMVFKHND</sequence>
<dbReference type="InterPro" id="IPR019614">
    <property type="entry name" value="SAM-dep_methyl-trfase"/>
</dbReference>
<dbReference type="GO" id="GO:0032259">
    <property type="term" value="P:methylation"/>
    <property type="evidence" value="ECO:0007669"/>
    <property type="project" value="UniProtKB-KW"/>
</dbReference>
<dbReference type="RefSeq" id="WP_090730717.1">
    <property type="nucleotide sequence ID" value="NZ_FOOU01000021.1"/>
</dbReference>
<dbReference type="Gene3D" id="3.40.50.150">
    <property type="entry name" value="Vaccinia Virus protein VP39"/>
    <property type="match status" value="1"/>
</dbReference>
<dbReference type="InterPro" id="IPR029063">
    <property type="entry name" value="SAM-dependent_MTases_sf"/>
</dbReference>
<proteinExistence type="predicted"/>
<keyword evidence="5" id="KW-1133">Transmembrane helix</keyword>
<evidence type="ECO:0000313" key="7">
    <source>
        <dbReference type="EMBL" id="SFG94780.1"/>
    </source>
</evidence>
<dbReference type="GO" id="GO:0006364">
    <property type="term" value="P:rRNA processing"/>
    <property type="evidence" value="ECO:0007669"/>
    <property type="project" value="UniProtKB-KW"/>
</dbReference>
<dbReference type="Pfam" id="PF10672">
    <property type="entry name" value="Methyltrans_SAM"/>
    <property type="match status" value="1"/>
</dbReference>
<dbReference type="STRING" id="1045558.SAMN05216175_12127"/>
<dbReference type="EMBL" id="FOOU01000021">
    <property type="protein sequence ID" value="SFG94780.1"/>
    <property type="molecule type" value="Genomic_DNA"/>
</dbReference>
<dbReference type="PANTHER" id="PTHR43042:SF3">
    <property type="entry name" value="RIBOSOMAL RNA LARGE SUBUNIT METHYLTRANSFERASE YWBD-RELATED"/>
    <property type="match status" value="1"/>
</dbReference>
<protein>
    <submittedName>
        <fullName evidence="7">23S rRNA (Cytosine1962-C5)-methyltransferase</fullName>
    </submittedName>
</protein>
<keyword evidence="3 7" id="KW-0808">Transferase</keyword>
<organism evidence="7 8">
    <name type="scientific">Neptunomonas qingdaonensis</name>
    <dbReference type="NCBI Taxonomy" id="1045558"/>
    <lineage>
        <taxon>Bacteria</taxon>
        <taxon>Pseudomonadati</taxon>
        <taxon>Pseudomonadota</taxon>
        <taxon>Gammaproteobacteria</taxon>
        <taxon>Oceanospirillales</taxon>
        <taxon>Oceanospirillaceae</taxon>
        <taxon>Neptunomonas</taxon>
    </lineage>
</organism>
<feature type="domain" description="S-adenosylmethionine-dependent methyltransferase" evidence="6">
    <location>
        <begin position="20"/>
        <end position="298"/>
    </location>
</feature>
<name>A0A1I2W071_9GAMM</name>
<keyword evidence="2 7" id="KW-0489">Methyltransferase</keyword>
<keyword evidence="4" id="KW-0949">S-adenosyl-L-methionine</keyword>